<name>A0A1W1I1W2_9BACT</name>
<dbReference type="Proteomes" id="UP000192042">
    <property type="component" value="Chromosome I"/>
</dbReference>
<accession>A0A1W1I1W2</accession>
<keyword evidence="1" id="KW-1133">Transmembrane helix</keyword>
<keyword evidence="1" id="KW-0812">Transmembrane</keyword>
<keyword evidence="1" id="KW-0472">Membrane</keyword>
<dbReference type="EMBL" id="LT828648">
    <property type="protein sequence ID" value="SLM46813.1"/>
    <property type="molecule type" value="Genomic_DNA"/>
</dbReference>
<gene>
    <name evidence="2" type="ORF">NSJP_0641</name>
</gene>
<keyword evidence="3" id="KW-1185">Reference proteome</keyword>
<dbReference type="KEGG" id="nja:NSJP_0641"/>
<dbReference type="STRING" id="1325564.NSJP_0641"/>
<feature type="transmembrane region" description="Helical" evidence="1">
    <location>
        <begin position="6"/>
        <end position="27"/>
    </location>
</feature>
<evidence type="ECO:0000313" key="2">
    <source>
        <dbReference type="EMBL" id="SLM46813.1"/>
    </source>
</evidence>
<evidence type="ECO:0000313" key="3">
    <source>
        <dbReference type="Proteomes" id="UP000192042"/>
    </source>
</evidence>
<proteinExistence type="predicted"/>
<dbReference type="RefSeq" id="WP_080885435.1">
    <property type="nucleotide sequence ID" value="NZ_LT828648.1"/>
</dbReference>
<evidence type="ECO:0000256" key="1">
    <source>
        <dbReference type="SAM" id="Phobius"/>
    </source>
</evidence>
<organism evidence="2 3">
    <name type="scientific">Nitrospira japonica</name>
    <dbReference type="NCBI Taxonomy" id="1325564"/>
    <lineage>
        <taxon>Bacteria</taxon>
        <taxon>Pseudomonadati</taxon>
        <taxon>Nitrospirota</taxon>
        <taxon>Nitrospiria</taxon>
        <taxon>Nitrospirales</taxon>
        <taxon>Nitrospiraceae</taxon>
        <taxon>Nitrospira</taxon>
    </lineage>
</organism>
<reference evidence="2 3" key="1">
    <citation type="submission" date="2017-03" db="EMBL/GenBank/DDBJ databases">
        <authorList>
            <person name="Afonso C.L."/>
            <person name="Miller P.J."/>
            <person name="Scott M.A."/>
            <person name="Spackman E."/>
            <person name="Goraichik I."/>
            <person name="Dimitrov K.M."/>
            <person name="Suarez D.L."/>
            <person name="Swayne D.E."/>
        </authorList>
    </citation>
    <scope>NUCLEOTIDE SEQUENCE [LARGE SCALE GENOMIC DNA]</scope>
    <source>
        <strain evidence="2">Genome sequencing of Nitrospira japonica strain NJ11</strain>
    </source>
</reference>
<sequence>MDEKTLTAVSTTLALFQIQLNAILLLLERHVPDGQIREEFQRLVSEGVQFAGMETMQSFRERIREGIIQ</sequence>
<dbReference type="AlphaFoldDB" id="A0A1W1I1W2"/>
<protein>
    <submittedName>
        <fullName evidence="2">Uncharacterized protein</fullName>
    </submittedName>
</protein>